<protein>
    <submittedName>
        <fullName evidence="2">Uncharacterized protein</fullName>
    </submittedName>
</protein>
<evidence type="ECO:0000256" key="1">
    <source>
        <dbReference type="SAM" id="MobiDB-lite"/>
    </source>
</evidence>
<sequence>MSNIPMGGRGTRLDIRADASRNGGALREMDGQTALSRLAGSAGERA</sequence>
<dbReference type="Proteomes" id="UP000539473">
    <property type="component" value="Unassembled WGS sequence"/>
</dbReference>
<accession>A0A7W8KFE9</accession>
<evidence type="ECO:0000313" key="2">
    <source>
        <dbReference type="EMBL" id="MBB5377202.1"/>
    </source>
</evidence>
<name>A0A7W8KFE9_9DEIO</name>
<gene>
    <name evidence="2" type="ORF">HNQ07_002675</name>
</gene>
<comment type="caution">
    <text evidence="2">The sequence shown here is derived from an EMBL/GenBank/DDBJ whole genome shotgun (WGS) entry which is preliminary data.</text>
</comment>
<proteinExistence type="predicted"/>
<evidence type="ECO:0000313" key="3">
    <source>
        <dbReference type="Proteomes" id="UP000539473"/>
    </source>
</evidence>
<dbReference type="EMBL" id="JACHFK010000006">
    <property type="protein sequence ID" value="MBB5377202.1"/>
    <property type="molecule type" value="Genomic_DNA"/>
</dbReference>
<dbReference type="AlphaFoldDB" id="A0A7W8KFE9"/>
<reference evidence="2 3" key="1">
    <citation type="submission" date="2020-08" db="EMBL/GenBank/DDBJ databases">
        <title>Genomic Encyclopedia of Type Strains, Phase IV (KMG-IV): sequencing the most valuable type-strain genomes for metagenomic binning, comparative biology and taxonomic classification.</title>
        <authorList>
            <person name="Goeker M."/>
        </authorList>
    </citation>
    <scope>NUCLEOTIDE SEQUENCE [LARGE SCALE GENOMIC DNA]</scope>
    <source>
        <strain evidence="2 3">DSM 27521</strain>
    </source>
</reference>
<feature type="region of interest" description="Disordered" evidence="1">
    <location>
        <begin position="1"/>
        <end position="46"/>
    </location>
</feature>
<organism evidence="2 3">
    <name type="scientific">Deinococcus metalli</name>
    <dbReference type="NCBI Taxonomy" id="1141878"/>
    <lineage>
        <taxon>Bacteria</taxon>
        <taxon>Thermotogati</taxon>
        <taxon>Deinococcota</taxon>
        <taxon>Deinococci</taxon>
        <taxon>Deinococcales</taxon>
        <taxon>Deinococcaceae</taxon>
        <taxon>Deinococcus</taxon>
    </lineage>
</organism>